<protein>
    <submittedName>
        <fullName evidence="1">Uncharacterized protein</fullName>
    </submittedName>
</protein>
<proteinExistence type="predicted"/>
<organism evidence="1 2">
    <name type="scientific">Myotis brandtii</name>
    <name type="common">Brandt's bat</name>
    <dbReference type="NCBI Taxonomy" id="109478"/>
    <lineage>
        <taxon>Eukaryota</taxon>
        <taxon>Metazoa</taxon>
        <taxon>Chordata</taxon>
        <taxon>Craniata</taxon>
        <taxon>Vertebrata</taxon>
        <taxon>Euteleostomi</taxon>
        <taxon>Mammalia</taxon>
        <taxon>Eutheria</taxon>
        <taxon>Laurasiatheria</taxon>
        <taxon>Chiroptera</taxon>
        <taxon>Yangochiroptera</taxon>
        <taxon>Vespertilionidae</taxon>
        <taxon>Myotis</taxon>
    </lineage>
</organism>
<name>S7N4Q0_MYOBR</name>
<dbReference type="EMBL" id="KE163428">
    <property type="protein sequence ID" value="EPQ12039.1"/>
    <property type="molecule type" value="Genomic_DNA"/>
</dbReference>
<evidence type="ECO:0000313" key="1">
    <source>
        <dbReference type="EMBL" id="EPQ12039.1"/>
    </source>
</evidence>
<sequence>MVGDQWWRWGAEGVREGGDGEVGNCTVVAHEVPSFMPLHGPSHRGLQSLVCWKPCSHRCHSHTLTVLALLTPVDGAEQAGPVPSAVFIAPQKQGEVENPSGRSGPALGTGSGCEQWLQHRQLV</sequence>
<reference evidence="1 2" key="1">
    <citation type="journal article" date="2013" name="Nat. Commun.">
        <title>Genome analysis reveals insights into physiology and longevity of the Brandt's bat Myotis brandtii.</title>
        <authorList>
            <person name="Seim I."/>
            <person name="Fang X."/>
            <person name="Xiong Z."/>
            <person name="Lobanov A.V."/>
            <person name="Huang Z."/>
            <person name="Ma S."/>
            <person name="Feng Y."/>
            <person name="Turanov A.A."/>
            <person name="Zhu Y."/>
            <person name="Lenz T.L."/>
            <person name="Gerashchenko M.V."/>
            <person name="Fan D."/>
            <person name="Hee Yim S."/>
            <person name="Yao X."/>
            <person name="Jordan D."/>
            <person name="Xiong Y."/>
            <person name="Ma Y."/>
            <person name="Lyapunov A.N."/>
            <person name="Chen G."/>
            <person name="Kulakova O.I."/>
            <person name="Sun Y."/>
            <person name="Lee S.G."/>
            <person name="Bronson R.T."/>
            <person name="Moskalev A.A."/>
            <person name="Sunyaev S.R."/>
            <person name="Zhang G."/>
            <person name="Krogh A."/>
            <person name="Wang J."/>
            <person name="Gladyshev V.N."/>
        </authorList>
    </citation>
    <scope>NUCLEOTIDE SEQUENCE [LARGE SCALE GENOMIC DNA]</scope>
</reference>
<accession>S7N4Q0</accession>
<gene>
    <name evidence="1" type="ORF">D623_10032738</name>
</gene>
<dbReference type="AlphaFoldDB" id="S7N4Q0"/>
<keyword evidence="2" id="KW-1185">Reference proteome</keyword>
<evidence type="ECO:0000313" key="2">
    <source>
        <dbReference type="Proteomes" id="UP000052978"/>
    </source>
</evidence>
<dbReference type="Proteomes" id="UP000052978">
    <property type="component" value="Unassembled WGS sequence"/>
</dbReference>